<feature type="region of interest" description="Disordered" evidence="1">
    <location>
        <begin position="104"/>
        <end position="152"/>
    </location>
</feature>
<dbReference type="EMBL" id="OZ035836">
    <property type="protein sequence ID" value="CAL1580660.1"/>
    <property type="molecule type" value="Genomic_DNA"/>
</dbReference>
<name>A0AAV2JVK9_KNICA</name>
<organism evidence="2 3">
    <name type="scientific">Knipowitschia caucasica</name>
    <name type="common">Caucasian dwarf goby</name>
    <name type="synonym">Pomatoschistus caucasicus</name>
    <dbReference type="NCBI Taxonomy" id="637954"/>
    <lineage>
        <taxon>Eukaryota</taxon>
        <taxon>Metazoa</taxon>
        <taxon>Chordata</taxon>
        <taxon>Craniata</taxon>
        <taxon>Vertebrata</taxon>
        <taxon>Euteleostomi</taxon>
        <taxon>Actinopterygii</taxon>
        <taxon>Neopterygii</taxon>
        <taxon>Teleostei</taxon>
        <taxon>Neoteleostei</taxon>
        <taxon>Acanthomorphata</taxon>
        <taxon>Gobiaria</taxon>
        <taxon>Gobiiformes</taxon>
        <taxon>Gobioidei</taxon>
        <taxon>Gobiidae</taxon>
        <taxon>Gobiinae</taxon>
        <taxon>Knipowitschia</taxon>
    </lineage>
</organism>
<feature type="compositionally biased region" description="Basic and acidic residues" evidence="1">
    <location>
        <begin position="113"/>
        <end position="152"/>
    </location>
</feature>
<proteinExistence type="predicted"/>
<dbReference type="AlphaFoldDB" id="A0AAV2JVK9"/>
<evidence type="ECO:0000313" key="2">
    <source>
        <dbReference type="EMBL" id="CAL1580660.1"/>
    </source>
</evidence>
<evidence type="ECO:0000256" key="1">
    <source>
        <dbReference type="SAM" id="MobiDB-lite"/>
    </source>
</evidence>
<gene>
    <name evidence="2" type="ORF">KC01_LOCUS11479</name>
</gene>
<keyword evidence="3" id="KW-1185">Reference proteome</keyword>
<dbReference type="Proteomes" id="UP001497482">
    <property type="component" value="Chromosome 14"/>
</dbReference>
<protein>
    <submittedName>
        <fullName evidence="2">Uncharacterized protein</fullName>
    </submittedName>
</protein>
<sequence length="152" mass="18099">MSTSAGIVHLEAWSPQNKVHGVFVVKIEKQGGSTMAAFYITEQGEALLWSHWLEKNPEYELNPELDPPWSHPELKPSWDLHYTHTYYHYQEQFRYWSKQGWTAEETSVDQQNEETRRDQQNEETRGDQQNEETRGDQQNEETSKTREMWQPI</sequence>
<reference evidence="2 3" key="1">
    <citation type="submission" date="2024-04" db="EMBL/GenBank/DDBJ databases">
        <authorList>
            <person name="Waldvogel A.-M."/>
            <person name="Schoenle A."/>
        </authorList>
    </citation>
    <scope>NUCLEOTIDE SEQUENCE [LARGE SCALE GENOMIC DNA]</scope>
</reference>
<evidence type="ECO:0000313" key="3">
    <source>
        <dbReference type="Proteomes" id="UP001497482"/>
    </source>
</evidence>
<accession>A0AAV2JVK9</accession>